<organism evidence="2 3">
    <name type="scientific">Candidatus Protochlamydia naegleriophila</name>
    <dbReference type="NCBI Taxonomy" id="389348"/>
    <lineage>
        <taxon>Bacteria</taxon>
        <taxon>Pseudomonadati</taxon>
        <taxon>Chlamydiota</taxon>
        <taxon>Chlamydiia</taxon>
        <taxon>Parachlamydiales</taxon>
        <taxon>Parachlamydiaceae</taxon>
        <taxon>Candidatus Protochlamydia</taxon>
    </lineage>
</organism>
<protein>
    <submittedName>
        <fullName evidence="2">Uncharacterized protein</fullName>
    </submittedName>
</protein>
<dbReference type="PATRIC" id="fig|389348.3.peg.2476"/>
<reference evidence="3" key="1">
    <citation type="submission" date="2015-09" db="EMBL/GenBank/DDBJ databases">
        <authorList>
            <person name="Bertelli C."/>
        </authorList>
    </citation>
    <scope>NUCLEOTIDE SEQUENCE [LARGE SCALE GENOMIC DNA]</scope>
    <source>
        <strain evidence="3">KNic</strain>
    </source>
</reference>
<evidence type="ECO:0000256" key="1">
    <source>
        <dbReference type="SAM" id="MobiDB-lite"/>
    </source>
</evidence>
<accession>A0A0U5K6M0</accession>
<evidence type="ECO:0000313" key="3">
    <source>
        <dbReference type="Proteomes" id="UP000069902"/>
    </source>
</evidence>
<evidence type="ECO:0000313" key="2">
    <source>
        <dbReference type="EMBL" id="CUI17803.1"/>
    </source>
</evidence>
<feature type="region of interest" description="Disordered" evidence="1">
    <location>
        <begin position="351"/>
        <end position="370"/>
    </location>
</feature>
<gene>
    <name evidence="2" type="ORF">PNK_2202</name>
</gene>
<dbReference type="RefSeq" id="WP_059062017.1">
    <property type="nucleotide sequence ID" value="NZ_LN879502.1"/>
</dbReference>
<feature type="region of interest" description="Disordered" evidence="1">
    <location>
        <begin position="399"/>
        <end position="424"/>
    </location>
</feature>
<dbReference type="InParanoid" id="A0A0U5K6M0"/>
<name>A0A0U5K6M0_9BACT</name>
<dbReference type="Proteomes" id="UP000069902">
    <property type="component" value="Chromosome cPNK"/>
</dbReference>
<dbReference type="AlphaFoldDB" id="A0A0U5K6M0"/>
<feature type="compositionally biased region" description="Polar residues" evidence="1">
    <location>
        <begin position="353"/>
        <end position="370"/>
    </location>
</feature>
<dbReference type="EMBL" id="LN879502">
    <property type="protein sequence ID" value="CUI17803.1"/>
    <property type="molecule type" value="Genomic_DNA"/>
</dbReference>
<dbReference type="KEGG" id="pnl:PNK_2202"/>
<sequence>MINNFESFFYQFYSTIENGKNAFDKAMQADQNTIEKTQLLQRHFLQVQEDLNQLLDIKAKVELLSIDELYKQECPLDVLDESMRHIQYVSFVEFAEQEKNELLSQIQLVSQHTVQWLNESQTAAGLSNQKNNPSLSHQIVNLLTIPIHIFQQSINYLWPFGSSSSPAVSNVGIDSPTSRIPVSPISTKSIDSETQASVQEKTVNRGKKTIEQAVNREERLIRTPPPLPPRNYMKAELNSAVKNRFAEKAVDHSNLQSLPQTEAMNREEKAIEQTVHLSPLTTVDILQRPSLKDRLTHRTPPPLPPRSYKKAVELNPIVDNQGSQDLVESIENLQLLTIQNPAMKDLSLEKGSNKVQSQASKDLEVMTSSSRESEAKMEQLEAAHKTDFVVKSTNGFIPEPPPFKLLSQPNTTSASRPPKQENHHLGDFLTNSLILRRSQIIGEEPESPSTPMTPITTKSFNDITTHSLNAGHSFQVSDPVNLFQKPIEQDRGSLLDSITKFNKNQLKAVVVEEKVEEKSTLITNLKKSMSNLGFFNVDNQDSDSDFDSDLEDW</sequence>
<proteinExistence type="predicted"/>
<keyword evidence="3" id="KW-1185">Reference proteome</keyword>